<evidence type="ECO:0000313" key="1">
    <source>
        <dbReference type="EMBL" id="ARV76714.1"/>
    </source>
</evidence>
<gene>
    <name evidence="1" type="ORF">PHABIO_83</name>
</gene>
<sequence>MSEIQPVLKEFLKTVGASIDETIATSTVQGVADYERGVKDGALGLADQLQSAEYTITDKEGAIVKTEPEGEVTPVFSSVFLSDVWKDPSN</sequence>
<proteinExistence type="predicted"/>
<protein>
    <submittedName>
        <fullName evidence="1">Uncharacterized protein</fullName>
    </submittedName>
</protein>
<keyword evidence="2" id="KW-1185">Reference proteome</keyword>
<organism evidence="1 2">
    <name type="scientific">Pseudomonas phage Phabio</name>
    <dbReference type="NCBI Taxonomy" id="2006668"/>
    <lineage>
        <taxon>Viruses</taxon>
        <taxon>Duplodnaviria</taxon>
        <taxon>Heunggongvirae</taxon>
        <taxon>Uroviricota</taxon>
        <taxon>Caudoviricetes</taxon>
        <taxon>Chimalliviridae</taxon>
        <taxon>Phabiovirus</taxon>
        <taxon>Phabiovirus phabio</taxon>
    </lineage>
</organism>
<name>A0A1Y0SVX1_9CAUD</name>
<reference evidence="1 2" key="1">
    <citation type="submission" date="2017-05" db="EMBL/GenBank/DDBJ databases">
        <authorList>
            <person name="Song R."/>
            <person name="Chenine A.L."/>
            <person name="Ruprecht R.M."/>
        </authorList>
    </citation>
    <scope>NUCLEOTIDE SEQUENCE [LARGE SCALE GENOMIC DNA]</scope>
</reference>
<dbReference type="EMBL" id="MF042360">
    <property type="protein sequence ID" value="ARV76714.1"/>
    <property type="molecule type" value="Genomic_DNA"/>
</dbReference>
<accession>A0A1Y0SVX1</accession>
<dbReference type="Proteomes" id="UP000225448">
    <property type="component" value="Segment"/>
</dbReference>
<evidence type="ECO:0000313" key="2">
    <source>
        <dbReference type="Proteomes" id="UP000225448"/>
    </source>
</evidence>